<name>A0AA86QY84_9EUKA</name>
<dbReference type="EMBL" id="CAXDID020000148">
    <property type="protein sequence ID" value="CAL6041143.1"/>
    <property type="molecule type" value="Genomic_DNA"/>
</dbReference>
<protein>
    <submittedName>
        <fullName evidence="2">Hypothetical_protein</fullName>
    </submittedName>
</protein>
<evidence type="ECO:0000313" key="3">
    <source>
        <dbReference type="Proteomes" id="UP001642409"/>
    </source>
</evidence>
<accession>A0AA86QY84</accession>
<evidence type="ECO:0000313" key="2">
    <source>
        <dbReference type="EMBL" id="CAL6041143.1"/>
    </source>
</evidence>
<dbReference type="AlphaFoldDB" id="A0AA86QY84"/>
<reference evidence="2 3" key="2">
    <citation type="submission" date="2024-07" db="EMBL/GenBank/DDBJ databases">
        <authorList>
            <person name="Akdeniz Z."/>
        </authorList>
    </citation>
    <scope>NUCLEOTIDE SEQUENCE [LARGE SCALE GENOMIC DNA]</scope>
</reference>
<dbReference type="EMBL" id="CATOUU010000990">
    <property type="protein sequence ID" value="CAI9965452.1"/>
    <property type="molecule type" value="Genomic_DNA"/>
</dbReference>
<evidence type="ECO:0000313" key="1">
    <source>
        <dbReference type="EMBL" id="CAI9965452.1"/>
    </source>
</evidence>
<proteinExistence type="predicted"/>
<organism evidence="1">
    <name type="scientific">Hexamita inflata</name>
    <dbReference type="NCBI Taxonomy" id="28002"/>
    <lineage>
        <taxon>Eukaryota</taxon>
        <taxon>Metamonada</taxon>
        <taxon>Diplomonadida</taxon>
        <taxon>Hexamitidae</taxon>
        <taxon>Hexamitinae</taxon>
        <taxon>Hexamita</taxon>
    </lineage>
</organism>
<keyword evidence="3" id="KW-1185">Reference proteome</keyword>
<gene>
    <name evidence="2" type="ORF">HINF_LOCUS38796</name>
    <name evidence="1" type="ORF">HINF_LOCUS53097</name>
</gene>
<comment type="caution">
    <text evidence="1">The sequence shown here is derived from an EMBL/GenBank/DDBJ whole genome shotgun (WGS) entry which is preliminary data.</text>
</comment>
<sequence length="135" mass="16073">MDPASLSDSDFEVIADYSNQPITKLIQKVNLEPDFKKEFLRQPIIKTFNPNRFVNLILTNFRLRKQIIWYLKTAPKRYDIKIIKPKKNSNQTPKIQISLKAEDKVIIPHLYDLQKSQIWPVNLYLILIYFKIKNL</sequence>
<dbReference type="Proteomes" id="UP001642409">
    <property type="component" value="Unassembled WGS sequence"/>
</dbReference>
<reference evidence="1" key="1">
    <citation type="submission" date="2023-06" db="EMBL/GenBank/DDBJ databases">
        <authorList>
            <person name="Kurt Z."/>
        </authorList>
    </citation>
    <scope>NUCLEOTIDE SEQUENCE</scope>
</reference>